<reference evidence="8" key="1">
    <citation type="submission" date="2024-07" db="EMBL/GenBank/DDBJ databases">
        <title>Two chromosome-level genome assemblies of Korean endemic species Abeliophyllum distichum and Forsythia ovata (Oleaceae).</title>
        <authorList>
            <person name="Jang H."/>
        </authorList>
    </citation>
    <scope>NUCLEOTIDE SEQUENCE [LARGE SCALE GENOMIC DNA]</scope>
</reference>
<organism evidence="7 8">
    <name type="scientific">Forsythia ovata</name>
    <dbReference type="NCBI Taxonomy" id="205694"/>
    <lineage>
        <taxon>Eukaryota</taxon>
        <taxon>Viridiplantae</taxon>
        <taxon>Streptophyta</taxon>
        <taxon>Embryophyta</taxon>
        <taxon>Tracheophyta</taxon>
        <taxon>Spermatophyta</taxon>
        <taxon>Magnoliopsida</taxon>
        <taxon>eudicotyledons</taxon>
        <taxon>Gunneridae</taxon>
        <taxon>Pentapetalae</taxon>
        <taxon>asterids</taxon>
        <taxon>lamiids</taxon>
        <taxon>Lamiales</taxon>
        <taxon>Oleaceae</taxon>
        <taxon>Forsythieae</taxon>
        <taxon>Forsythia</taxon>
    </lineage>
</organism>
<sequence>MHEDTEEIDALLYSDSDDDYDENDEVTSRVRTSFGIEDGYDKGIQFEELIEEVASSDGSTKRQRLLDGRYKISSLLVDRSPVKLATSCNYKDDEESSVAQEINSDDSNSMKRLEKVKIRETLKILMSILPGLKSKDPLLIIDKAIDYLKSLKREA</sequence>
<feature type="domain" description="BHLH" evidence="6">
    <location>
        <begin position="102"/>
        <end position="151"/>
    </location>
</feature>
<keyword evidence="8" id="KW-1185">Reference proteome</keyword>
<evidence type="ECO:0000256" key="2">
    <source>
        <dbReference type="ARBA" id="ARBA00023015"/>
    </source>
</evidence>
<feature type="region of interest" description="Disordered" evidence="5">
    <location>
        <begin position="1"/>
        <end position="25"/>
    </location>
</feature>
<dbReference type="InterPro" id="IPR011598">
    <property type="entry name" value="bHLH_dom"/>
</dbReference>
<comment type="caution">
    <text evidence="7">The sequence shown here is derived from an EMBL/GenBank/DDBJ whole genome shotgun (WGS) entry which is preliminary data.</text>
</comment>
<protein>
    <submittedName>
        <fullName evidence="7">Transcription factor bHLH</fullName>
    </submittedName>
</protein>
<dbReference type="PANTHER" id="PTHR36066:SF8">
    <property type="entry name" value="TRANSCRIPTION FACTOR SAC51"/>
    <property type="match status" value="1"/>
</dbReference>
<name>A0ABD1TLJ7_9LAMI</name>
<evidence type="ECO:0000256" key="5">
    <source>
        <dbReference type="SAM" id="MobiDB-lite"/>
    </source>
</evidence>
<dbReference type="InterPro" id="IPR037546">
    <property type="entry name" value="SAC51-like"/>
</dbReference>
<comment type="subcellular location">
    <subcellularLocation>
        <location evidence="1">Nucleus</location>
    </subcellularLocation>
</comment>
<dbReference type="EMBL" id="JBFOLJ010000008">
    <property type="protein sequence ID" value="KAL2513616.1"/>
    <property type="molecule type" value="Genomic_DNA"/>
</dbReference>
<keyword evidence="2" id="KW-0805">Transcription regulation</keyword>
<evidence type="ECO:0000256" key="1">
    <source>
        <dbReference type="ARBA" id="ARBA00004123"/>
    </source>
</evidence>
<evidence type="ECO:0000313" key="7">
    <source>
        <dbReference type="EMBL" id="KAL2513616.1"/>
    </source>
</evidence>
<keyword evidence="3" id="KW-0804">Transcription</keyword>
<keyword evidence="4" id="KW-0539">Nucleus</keyword>
<evidence type="ECO:0000256" key="4">
    <source>
        <dbReference type="ARBA" id="ARBA00023242"/>
    </source>
</evidence>
<evidence type="ECO:0000256" key="3">
    <source>
        <dbReference type="ARBA" id="ARBA00023163"/>
    </source>
</evidence>
<proteinExistence type="predicted"/>
<dbReference type="PROSITE" id="PS50888">
    <property type="entry name" value="BHLH"/>
    <property type="match status" value="1"/>
</dbReference>
<dbReference type="GO" id="GO:0005634">
    <property type="term" value="C:nucleus"/>
    <property type="evidence" value="ECO:0007669"/>
    <property type="project" value="UniProtKB-SubCell"/>
</dbReference>
<dbReference type="AlphaFoldDB" id="A0ABD1TLJ7"/>
<dbReference type="PANTHER" id="PTHR36066">
    <property type="entry name" value="TRANSCRIPTION FACTOR BHLH145"/>
    <property type="match status" value="1"/>
</dbReference>
<evidence type="ECO:0000313" key="8">
    <source>
        <dbReference type="Proteomes" id="UP001604277"/>
    </source>
</evidence>
<accession>A0ABD1TLJ7</accession>
<dbReference type="Proteomes" id="UP001604277">
    <property type="component" value="Unassembled WGS sequence"/>
</dbReference>
<gene>
    <name evidence="7" type="ORF">Fot_27587</name>
</gene>
<evidence type="ECO:0000259" key="6">
    <source>
        <dbReference type="PROSITE" id="PS50888"/>
    </source>
</evidence>